<dbReference type="EMBL" id="JACTNZ010000002">
    <property type="protein sequence ID" value="KAG5561045.1"/>
    <property type="molecule type" value="Genomic_DNA"/>
</dbReference>
<accession>A0AAV6L8K8</accession>
<comment type="caution">
    <text evidence="1">The sequence shown here is derived from an EMBL/GenBank/DDBJ whole genome shotgun (WGS) entry which is preliminary data.</text>
</comment>
<evidence type="ECO:0000313" key="1">
    <source>
        <dbReference type="EMBL" id="KAG5561045.1"/>
    </source>
</evidence>
<name>A0AAV6L8K8_9ERIC</name>
<sequence length="56" mass="6171">MGSRHGTNGQGHFPGQGHFWPEVWHGVEGLKNGMGANIWVRQEGWLGVGDALMSWI</sequence>
<proteinExistence type="predicted"/>
<gene>
    <name evidence="1" type="ORF">RHGRI_004158</name>
</gene>
<protein>
    <submittedName>
        <fullName evidence="1">Uncharacterized protein</fullName>
    </submittedName>
</protein>
<reference evidence="1" key="1">
    <citation type="submission" date="2020-08" db="EMBL/GenBank/DDBJ databases">
        <title>Plant Genome Project.</title>
        <authorList>
            <person name="Zhang R.-G."/>
        </authorList>
    </citation>
    <scope>NUCLEOTIDE SEQUENCE</scope>
    <source>
        <strain evidence="1">WSP0</strain>
        <tissue evidence="1">Leaf</tissue>
    </source>
</reference>
<evidence type="ECO:0000313" key="2">
    <source>
        <dbReference type="Proteomes" id="UP000823749"/>
    </source>
</evidence>
<dbReference type="AlphaFoldDB" id="A0AAV6L8K8"/>
<organism evidence="1 2">
    <name type="scientific">Rhododendron griersonianum</name>
    <dbReference type="NCBI Taxonomy" id="479676"/>
    <lineage>
        <taxon>Eukaryota</taxon>
        <taxon>Viridiplantae</taxon>
        <taxon>Streptophyta</taxon>
        <taxon>Embryophyta</taxon>
        <taxon>Tracheophyta</taxon>
        <taxon>Spermatophyta</taxon>
        <taxon>Magnoliopsida</taxon>
        <taxon>eudicotyledons</taxon>
        <taxon>Gunneridae</taxon>
        <taxon>Pentapetalae</taxon>
        <taxon>asterids</taxon>
        <taxon>Ericales</taxon>
        <taxon>Ericaceae</taxon>
        <taxon>Ericoideae</taxon>
        <taxon>Rhodoreae</taxon>
        <taxon>Rhododendron</taxon>
    </lineage>
</organism>
<keyword evidence="2" id="KW-1185">Reference proteome</keyword>
<dbReference type="Proteomes" id="UP000823749">
    <property type="component" value="Chromosome 2"/>
</dbReference>